<protein>
    <recommendedName>
        <fullName evidence="3">Transcriptional regulator, AbiEi antitoxin, Type IV TA system</fullName>
    </recommendedName>
</protein>
<dbReference type="EMBL" id="JBHUOG010000002">
    <property type="protein sequence ID" value="MFD2797144.1"/>
    <property type="molecule type" value="Genomic_DNA"/>
</dbReference>
<reference evidence="2" key="1">
    <citation type="journal article" date="2019" name="Int. J. Syst. Evol. Microbiol.">
        <title>The Global Catalogue of Microorganisms (GCM) 10K type strain sequencing project: providing services to taxonomists for standard genome sequencing and annotation.</title>
        <authorList>
            <consortium name="The Broad Institute Genomics Platform"/>
            <consortium name="The Broad Institute Genome Sequencing Center for Infectious Disease"/>
            <person name="Wu L."/>
            <person name="Ma J."/>
        </authorList>
    </citation>
    <scope>NUCLEOTIDE SEQUENCE [LARGE SCALE GENOMIC DNA]</scope>
    <source>
        <strain evidence="2">CCM 7044</strain>
    </source>
</reference>
<proteinExistence type="predicted"/>
<organism evidence="1 2">
    <name type="scientific">Promicromonospora vindobonensis</name>
    <dbReference type="NCBI Taxonomy" id="195748"/>
    <lineage>
        <taxon>Bacteria</taxon>
        <taxon>Bacillati</taxon>
        <taxon>Actinomycetota</taxon>
        <taxon>Actinomycetes</taxon>
        <taxon>Micrococcales</taxon>
        <taxon>Promicromonosporaceae</taxon>
        <taxon>Promicromonospora</taxon>
    </lineage>
</organism>
<dbReference type="RefSeq" id="WP_377189951.1">
    <property type="nucleotide sequence ID" value="NZ_JBHUOG010000002.1"/>
</dbReference>
<dbReference type="Proteomes" id="UP001597479">
    <property type="component" value="Unassembled WGS sequence"/>
</dbReference>
<keyword evidence="2" id="KW-1185">Reference proteome</keyword>
<gene>
    <name evidence="1" type="ORF">ACFS27_26540</name>
</gene>
<sequence>MLGISRAKAYVSPTDPLGDVPGIRARPQTCVFDLRAQVRGVEAPATPLVGHRRYMVQVDIPAVALALEQSRNKLSAAARAGDVLRVRRGAYCVPGDLRVDGPSSAPREKRLRALARAAALHVQLRAEHVFSHSTAALLHGCLVWTAPRNTHLYQRYRASGHASDDVARHSWTLTPEEVDVAAGLPVTSLARAVVDCARTMHPLEALVIADSALALGVERAVLFEILDAQPGHRGKQRARLVIELAEAGAQSAWETWVRYELLRAGLPRPTAQMPVRTDVGTFHTDLGYEQWALGIEFDGRVKYRPDGVRRGHDPAQEYLNEKDRADAIRRSGVALERASASDKSDVAAMLARFTQHLPRQIVAAARMDPRLPPT</sequence>
<name>A0ABW5W1V7_9MICO</name>
<evidence type="ECO:0008006" key="3">
    <source>
        <dbReference type="Google" id="ProtNLM"/>
    </source>
</evidence>
<evidence type="ECO:0000313" key="1">
    <source>
        <dbReference type="EMBL" id="MFD2797144.1"/>
    </source>
</evidence>
<comment type="caution">
    <text evidence="1">The sequence shown here is derived from an EMBL/GenBank/DDBJ whole genome shotgun (WGS) entry which is preliminary data.</text>
</comment>
<accession>A0ABW5W1V7</accession>
<evidence type="ECO:0000313" key="2">
    <source>
        <dbReference type="Proteomes" id="UP001597479"/>
    </source>
</evidence>